<feature type="transmembrane region" description="Helical" evidence="1">
    <location>
        <begin position="43"/>
        <end position="69"/>
    </location>
</feature>
<accession>A0A0C1DL23</accession>
<keyword evidence="1" id="KW-0812">Transmembrane</keyword>
<dbReference type="InterPro" id="IPR036890">
    <property type="entry name" value="HATPase_C_sf"/>
</dbReference>
<keyword evidence="4" id="KW-1185">Reference proteome</keyword>
<organism evidence="3 4">
    <name type="scientific">Pedobacter kyungheensis</name>
    <dbReference type="NCBI Taxonomy" id="1069985"/>
    <lineage>
        <taxon>Bacteria</taxon>
        <taxon>Pseudomonadati</taxon>
        <taxon>Bacteroidota</taxon>
        <taxon>Sphingobacteriia</taxon>
        <taxon>Sphingobacteriales</taxon>
        <taxon>Sphingobacteriaceae</taxon>
        <taxon>Pedobacter</taxon>
    </lineage>
</organism>
<reference evidence="3 4" key="1">
    <citation type="submission" date="2014-10" db="EMBL/GenBank/DDBJ databases">
        <title>Pedobacter Kyungheensis.</title>
        <authorList>
            <person name="Anderson B.M."/>
            <person name="Newman J.D."/>
        </authorList>
    </citation>
    <scope>NUCLEOTIDE SEQUENCE [LARGE SCALE GENOMIC DNA]</scope>
    <source>
        <strain evidence="3 4">KACC 16221</strain>
    </source>
</reference>
<dbReference type="OrthoDB" id="9792992at2"/>
<feature type="domain" description="Signal transduction histidine kinase internal region" evidence="2">
    <location>
        <begin position="157"/>
        <end position="233"/>
    </location>
</feature>
<evidence type="ECO:0000313" key="4">
    <source>
        <dbReference type="Proteomes" id="UP000031246"/>
    </source>
</evidence>
<dbReference type="GO" id="GO:0016020">
    <property type="term" value="C:membrane"/>
    <property type="evidence" value="ECO:0007669"/>
    <property type="project" value="InterPro"/>
</dbReference>
<dbReference type="PANTHER" id="PTHR34220">
    <property type="entry name" value="SENSOR HISTIDINE KINASE YPDA"/>
    <property type="match status" value="1"/>
</dbReference>
<feature type="transmembrane region" description="Helical" evidence="1">
    <location>
        <begin position="20"/>
        <end position="37"/>
    </location>
</feature>
<dbReference type="EMBL" id="JSYN01000008">
    <property type="protein sequence ID" value="KIA94755.1"/>
    <property type="molecule type" value="Genomic_DNA"/>
</dbReference>
<dbReference type="GO" id="GO:0000155">
    <property type="term" value="F:phosphorelay sensor kinase activity"/>
    <property type="evidence" value="ECO:0007669"/>
    <property type="project" value="InterPro"/>
</dbReference>
<feature type="transmembrane region" description="Helical" evidence="1">
    <location>
        <begin position="76"/>
        <end position="98"/>
    </location>
</feature>
<evidence type="ECO:0000313" key="3">
    <source>
        <dbReference type="EMBL" id="KIA94755.1"/>
    </source>
</evidence>
<dbReference type="Gene3D" id="3.30.565.10">
    <property type="entry name" value="Histidine kinase-like ATPase, C-terminal domain"/>
    <property type="match status" value="1"/>
</dbReference>
<sequence length="344" mass="39908">MVILSMQLLKSKPNTTLLQILIWLAVLLLTFFSMLPMEGAGKSVIYTVINTFFYAVIIYVNILLLYPVFYQKGRRIWYVLFVILFLIIAGMLRGYAIISAYNFFLPGKTRLITLGALLNYITAGILVYILSLVFRIAIEYFKLKQQTEEIMAQKSQAELNLLKSQVQPHFLFNTLNNIYYEAYKEAPKTAYLIERLSEIMRYFVDETIKEDVAINTEILFLENYISLEKIRIRHGVNIHFTKVYDPDIRIPPMLLMTFIENIFKHGIDKSSNQNQIDIALTQQNGCLYFKTNNKIYEVDPQKKLNGFGIANLKKRLTMLYGTNFELDTATNDKTFIAFLKIPVA</sequence>
<dbReference type="AlphaFoldDB" id="A0A0C1DL23"/>
<evidence type="ECO:0000259" key="2">
    <source>
        <dbReference type="Pfam" id="PF06580"/>
    </source>
</evidence>
<feature type="transmembrane region" description="Helical" evidence="1">
    <location>
        <begin position="118"/>
        <end position="138"/>
    </location>
</feature>
<protein>
    <recommendedName>
        <fullName evidence="2">Signal transduction histidine kinase internal region domain-containing protein</fullName>
    </recommendedName>
</protein>
<dbReference type="InterPro" id="IPR010559">
    <property type="entry name" value="Sig_transdc_His_kin_internal"/>
</dbReference>
<dbReference type="InterPro" id="IPR050640">
    <property type="entry name" value="Bact_2-comp_sensor_kinase"/>
</dbReference>
<keyword evidence="1" id="KW-0472">Membrane</keyword>
<name>A0A0C1DL23_9SPHI</name>
<evidence type="ECO:0000256" key="1">
    <source>
        <dbReference type="SAM" id="Phobius"/>
    </source>
</evidence>
<gene>
    <name evidence="3" type="ORF">OC25_08820</name>
</gene>
<proteinExistence type="predicted"/>
<dbReference type="Proteomes" id="UP000031246">
    <property type="component" value="Unassembled WGS sequence"/>
</dbReference>
<keyword evidence="1" id="KW-1133">Transmembrane helix</keyword>
<comment type="caution">
    <text evidence="3">The sequence shown here is derived from an EMBL/GenBank/DDBJ whole genome shotgun (WGS) entry which is preliminary data.</text>
</comment>
<dbReference type="Pfam" id="PF06580">
    <property type="entry name" value="His_kinase"/>
    <property type="match status" value="1"/>
</dbReference>
<dbReference type="PANTHER" id="PTHR34220:SF7">
    <property type="entry name" value="SENSOR HISTIDINE KINASE YPDA"/>
    <property type="match status" value="1"/>
</dbReference>